<dbReference type="Proteomes" id="UP000253729">
    <property type="component" value="Unassembled WGS sequence"/>
</dbReference>
<dbReference type="STRING" id="1341132.A0A3F3QCH3"/>
<gene>
    <name evidence="1" type="ORF">BDQ94DRAFT_183834</name>
</gene>
<name>A0A3F3QCH3_9EURO</name>
<dbReference type="GeneID" id="38142863"/>
<evidence type="ECO:0000313" key="1">
    <source>
        <dbReference type="EMBL" id="RDH36830.1"/>
    </source>
</evidence>
<evidence type="ECO:0000313" key="2">
    <source>
        <dbReference type="Proteomes" id="UP000253729"/>
    </source>
</evidence>
<dbReference type="AlphaFoldDB" id="A0A3F3QCH3"/>
<dbReference type="EMBL" id="KZ852036">
    <property type="protein sequence ID" value="RDH36830.1"/>
    <property type="molecule type" value="Genomic_DNA"/>
</dbReference>
<keyword evidence="2" id="KW-1185">Reference proteome</keyword>
<accession>A0A3F3QCH3</accession>
<protein>
    <submittedName>
        <fullName evidence="1">Uncharacterized protein</fullName>
    </submittedName>
</protein>
<reference evidence="1 2" key="1">
    <citation type="submission" date="2018-07" db="EMBL/GenBank/DDBJ databases">
        <title>The genomes of Aspergillus section Nigri reveals drivers in fungal speciation.</title>
        <authorList>
            <consortium name="DOE Joint Genome Institute"/>
            <person name="Vesth T.C."/>
            <person name="Nybo J."/>
            <person name="Theobald S."/>
            <person name="Brandl J."/>
            <person name="Frisvad J.C."/>
            <person name="Nielsen K.F."/>
            <person name="Lyhne E.K."/>
            <person name="Kogle M.E."/>
            <person name="Kuo A."/>
            <person name="Riley R."/>
            <person name="Clum A."/>
            <person name="Nolan M."/>
            <person name="Lipzen A."/>
            <person name="Salamov A."/>
            <person name="Henrissat B."/>
            <person name="Wiebenga A."/>
            <person name="De vries R.P."/>
            <person name="Grigoriev I.V."/>
            <person name="Mortensen U.H."/>
            <person name="Andersen M.R."/>
            <person name="Baker S.E."/>
        </authorList>
    </citation>
    <scope>NUCLEOTIDE SEQUENCE [LARGE SCALE GENOMIC DNA]</scope>
    <source>
        <strain evidence="1 2">CBS 139.54b</strain>
    </source>
</reference>
<sequence>MEKQAPFVIDCILNAAGSSPAGILGNAYEYTDLLKWYAEIFFDVRRVINEAFKHLSSVFVQIVAVHRRYHGLMTNQKLRRVIDHEVFLARRRELPGVNYEKLYLMPGDAGYVLWTGVKRSFRTAIIEVLNWQFEGDNLDDVLDNVLEGWPVIIGEL</sequence>
<dbReference type="RefSeq" id="XP_026629852.1">
    <property type="nucleotide sequence ID" value="XM_026774507.1"/>
</dbReference>
<proteinExistence type="predicted"/>
<organism evidence="1 2">
    <name type="scientific">Aspergillus welwitschiae</name>
    <dbReference type="NCBI Taxonomy" id="1341132"/>
    <lineage>
        <taxon>Eukaryota</taxon>
        <taxon>Fungi</taxon>
        <taxon>Dikarya</taxon>
        <taxon>Ascomycota</taxon>
        <taxon>Pezizomycotina</taxon>
        <taxon>Eurotiomycetes</taxon>
        <taxon>Eurotiomycetidae</taxon>
        <taxon>Eurotiales</taxon>
        <taxon>Aspergillaceae</taxon>
        <taxon>Aspergillus</taxon>
        <taxon>Aspergillus subgen. Circumdati</taxon>
    </lineage>
</organism>